<protein>
    <submittedName>
        <fullName evidence="3">Protein kinase family protein</fullName>
    </submittedName>
</protein>
<keyword evidence="1" id="KW-0547">Nucleotide-binding</keyword>
<keyword evidence="3" id="KW-0418">Kinase</keyword>
<reference evidence="3 4" key="1">
    <citation type="submission" date="2024-03" db="EMBL/GenBank/DDBJ databases">
        <title>Human intestinal bacterial collection.</title>
        <authorList>
            <person name="Pauvert C."/>
            <person name="Hitch T.C.A."/>
            <person name="Clavel T."/>
        </authorList>
    </citation>
    <scope>NUCLEOTIDE SEQUENCE [LARGE SCALE GENOMIC DNA]</scope>
    <source>
        <strain evidence="3 4">CLA-SR-H025</strain>
    </source>
</reference>
<dbReference type="Proteomes" id="UP001447979">
    <property type="component" value="Unassembled WGS sequence"/>
</dbReference>
<dbReference type="Gene3D" id="1.10.510.10">
    <property type="entry name" value="Transferase(Phosphotransferase) domain 1"/>
    <property type="match status" value="1"/>
</dbReference>
<name>A0ABV1CG01_9FIRM</name>
<dbReference type="GO" id="GO:0016301">
    <property type="term" value="F:kinase activity"/>
    <property type="evidence" value="ECO:0007669"/>
    <property type="project" value="UniProtKB-KW"/>
</dbReference>
<keyword evidence="3" id="KW-0808">Transferase</keyword>
<evidence type="ECO:0000313" key="3">
    <source>
        <dbReference type="EMBL" id="MEQ2401750.1"/>
    </source>
</evidence>
<evidence type="ECO:0000256" key="1">
    <source>
        <dbReference type="PROSITE-ProRule" id="PRU10141"/>
    </source>
</evidence>
<feature type="domain" description="Protein kinase" evidence="2">
    <location>
        <begin position="151"/>
        <end position="386"/>
    </location>
</feature>
<dbReference type="InterPro" id="IPR008266">
    <property type="entry name" value="Tyr_kinase_AS"/>
</dbReference>
<dbReference type="InterPro" id="IPR000719">
    <property type="entry name" value="Prot_kinase_dom"/>
</dbReference>
<gene>
    <name evidence="3" type="ORF">WMO19_09065</name>
</gene>
<comment type="caution">
    <text evidence="3">The sequence shown here is derived from an EMBL/GenBank/DDBJ whole genome shotgun (WGS) entry which is preliminary data.</text>
</comment>
<dbReference type="EMBL" id="JBBMFO010000038">
    <property type="protein sequence ID" value="MEQ2401750.1"/>
    <property type="molecule type" value="Genomic_DNA"/>
</dbReference>
<dbReference type="InterPro" id="IPR017441">
    <property type="entry name" value="Protein_kinase_ATP_BS"/>
</dbReference>
<dbReference type="SUPFAM" id="SSF56112">
    <property type="entry name" value="Protein kinase-like (PK-like)"/>
    <property type="match status" value="1"/>
</dbReference>
<dbReference type="CDD" id="cd00180">
    <property type="entry name" value="PKc"/>
    <property type="match status" value="1"/>
</dbReference>
<keyword evidence="1" id="KW-0067">ATP-binding</keyword>
<evidence type="ECO:0000259" key="2">
    <source>
        <dbReference type="PROSITE" id="PS50011"/>
    </source>
</evidence>
<dbReference type="RefSeq" id="WP_349171511.1">
    <property type="nucleotide sequence ID" value="NZ_JBBMFO010000038.1"/>
</dbReference>
<dbReference type="Pfam" id="PF00069">
    <property type="entry name" value="Pkinase"/>
    <property type="match status" value="1"/>
</dbReference>
<dbReference type="PROSITE" id="PS00107">
    <property type="entry name" value="PROTEIN_KINASE_ATP"/>
    <property type="match status" value="1"/>
</dbReference>
<feature type="binding site" evidence="1">
    <location>
        <position position="184"/>
    </location>
    <ligand>
        <name>ATP</name>
        <dbReference type="ChEBI" id="CHEBI:30616"/>
    </ligand>
</feature>
<organism evidence="3 4">
    <name type="scientific">Peptoniphilus hominis</name>
    <name type="common">ex Hitch et al. 2025</name>
    <dbReference type="NCBI Taxonomy" id="3133174"/>
    <lineage>
        <taxon>Bacteria</taxon>
        <taxon>Bacillati</taxon>
        <taxon>Bacillota</taxon>
        <taxon>Tissierellia</taxon>
        <taxon>Tissierellales</taxon>
        <taxon>Peptoniphilaceae</taxon>
        <taxon>Peptoniphilus</taxon>
    </lineage>
</organism>
<dbReference type="PROSITE" id="PS00109">
    <property type="entry name" value="PROTEIN_KINASE_TYR"/>
    <property type="match status" value="1"/>
</dbReference>
<evidence type="ECO:0000313" key="4">
    <source>
        <dbReference type="Proteomes" id="UP001447979"/>
    </source>
</evidence>
<proteinExistence type="predicted"/>
<sequence length="386" mass="45828">MNIENYIESQYREIYSDLNIEFIELYKCFKSQKLQEIFATIHHLCVENYKLMNQRLPTRENGNYFWADPSRKLIFAIDIALSMQRTLKNSEYAFEIVDYYKEVFRKSEEFLSNSRGSQIPPNMEKIEIYYTMPILLPVNTIKIDSGLSEKNIELKLIGEGSYAKVFSFFDDYYNRKFVLKRAKKHLNEKEVKRFKQEFEQMNSLSSPYIVEVYRYENDTNEYIMEFMDCTLYDYIQKNNSKLTQGDRKLIVNQILRAFRYIHSKCLFHRDVSPKNILLKKYDDVNVIKVSDFGLVKVPDNNLTTINTEFKGYFNDPRLLTEGFYNYGILHETFAITRLVYFVMSGKTRIDNIKDVNLSSFVNKGLSVNLSERYQSVDEIINAVKKL</sequence>
<keyword evidence="4" id="KW-1185">Reference proteome</keyword>
<accession>A0ABV1CG01</accession>
<dbReference type="PROSITE" id="PS50011">
    <property type="entry name" value="PROTEIN_KINASE_DOM"/>
    <property type="match status" value="1"/>
</dbReference>
<dbReference type="InterPro" id="IPR011009">
    <property type="entry name" value="Kinase-like_dom_sf"/>
</dbReference>
<dbReference type="PANTHER" id="PTHR24347">
    <property type="entry name" value="SERINE/THREONINE-PROTEIN KINASE"/>
    <property type="match status" value="1"/>
</dbReference>